<comment type="caution">
    <text evidence="9">The sequence shown here is derived from an EMBL/GenBank/DDBJ whole genome shotgun (WGS) entry which is preliminary data.</text>
</comment>
<feature type="non-terminal residue" evidence="9">
    <location>
        <position position="1"/>
    </location>
</feature>
<evidence type="ECO:0000256" key="2">
    <source>
        <dbReference type="ARBA" id="ARBA00022527"/>
    </source>
</evidence>
<keyword evidence="7" id="KW-0812">Transmembrane</keyword>
<evidence type="ECO:0000256" key="7">
    <source>
        <dbReference type="SAM" id="Phobius"/>
    </source>
</evidence>
<dbReference type="SMART" id="SM00220">
    <property type="entry name" value="S_TKc"/>
    <property type="match status" value="1"/>
</dbReference>
<feature type="transmembrane region" description="Helical" evidence="7">
    <location>
        <begin position="6"/>
        <end position="21"/>
    </location>
</feature>
<keyword evidence="2" id="KW-0723">Serine/threonine-protein kinase</keyword>
<evidence type="ECO:0000313" key="10">
    <source>
        <dbReference type="Proteomes" id="UP000646827"/>
    </source>
</evidence>
<gene>
    <name evidence="9" type="ORF">INT45_007240</name>
</gene>
<dbReference type="InterPro" id="IPR011009">
    <property type="entry name" value="Kinase-like_dom_sf"/>
</dbReference>
<dbReference type="PANTHER" id="PTHR44167:SF23">
    <property type="entry name" value="CDC7 KINASE, ISOFORM A-RELATED"/>
    <property type="match status" value="1"/>
</dbReference>
<dbReference type="InterPro" id="IPR000719">
    <property type="entry name" value="Prot_kinase_dom"/>
</dbReference>
<dbReference type="AlphaFoldDB" id="A0A8H7S8F9"/>
<evidence type="ECO:0000256" key="1">
    <source>
        <dbReference type="ARBA" id="ARBA00012513"/>
    </source>
</evidence>
<evidence type="ECO:0000313" key="9">
    <source>
        <dbReference type="EMBL" id="KAG2223662.1"/>
    </source>
</evidence>
<proteinExistence type="predicted"/>
<dbReference type="PROSITE" id="PS50011">
    <property type="entry name" value="PROTEIN_KINASE_DOM"/>
    <property type="match status" value="1"/>
</dbReference>
<dbReference type="SUPFAM" id="SSF56112">
    <property type="entry name" value="Protein kinase-like (PK-like)"/>
    <property type="match status" value="1"/>
</dbReference>
<reference evidence="9 10" key="1">
    <citation type="submission" date="2020-12" db="EMBL/GenBank/DDBJ databases">
        <title>Metabolic potential, ecology and presence of endohyphal bacteria is reflected in genomic diversity of Mucoromycotina.</title>
        <authorList>
            <person name="Muszewska A."/>
            <person name="Okrasinska A."/>
            <person name="Steczkiewicz K."/>
            <person name="Drgas O."/>
            <person name="Orlowska M."/>
            <person name="Perlinska-Lenart U."/>
            <person name="Aleksandrzak-Piekarczyk T."/>
            <person name="Szatraj K."/>
            <person name="Zielenkiewicz U."/>
            <person name="Pilsyk S."/>
            <person name="Malc E."/>
            <person name="Mieczkowski P."/>
            <person name="Kruszewska J.S."/>
            <person name="Biernat P."/>
            <person name="Pawlowska J."/>
        </authorList>
    </citation>
    <scope>NUCLEOTIDE SEQUENCE [LARGE SCALE GENOMIC DNA]</scope>
    <source>
        <strain evidence="9 10">CBS 142.35</strain>
    </source>
</reference>
<keyword evidence="10" id="KW-1185">Reference proteome</keyword>
<protein>
    <recommendedName>
        <fullName evidence="1">non-specific serine/threonine protein kinase</fullName>
        <ecNumber evidence="1">2.7.11.1</ecNumber>
    </recommendedName>
</protein>
<dbReference type="Proteomes" id="UP000646827">
    <property type="component" value="Unassembled WGS sequence"/>
</dbReference>
<keyword evidence="7" id="KW-1133">Transmembrane helix</keyword>
<name>A0A8H7S8F9_9FUNG</name>
<keyword evidence="6" id="KW-0067">ATP-binding</keyword>
<organism evidence="9 10">
    <name type="scientific">Circinella minor</name>
    <dbReference type="NCBI Taxonomy" id="1195481"/>
    <lineage>
        <taxon>Eukaryota</taxon>
        <taxon>Fungi</taxon>
        <taxon>Fungi incertae sedis</taxon>
        <taxon>Mucoromycota</taxon>
        <taxon>Mucoromycotina</taxon>
        <taxon>Mucoromycetes</taxon>
        <taxon>Mucorales</taxon>
        <taxon>Lichtheimiaceae</taxon>
        <taxon>Circinella</taxon>
    </lineage>
</organism>
<dbReference type="GO" id="GO:0005524">
    <property type="term" value="F:ATP binding"/>
    <property type="evidence" value="ECO:0007669"/>
    <property type="project" value="UniProtKB-KW"/>
</dbReference>
<feature type="domain" description="Protein kinase" evidence="8">
    <location>
        <begin position="1"/>
        <end position="168"/>
    </location>
</feature>
<keyword evidence="3" id="KW-0808">Transferase</keyword>
<keyword evidence="5" id="KW-0418">Kinase</keyword>
<dbReference type="GO" id="GO:0004674">
    <property type="term" value="F:protein serine/threonine kinase activity"/>
    <property type="evidence" value="ECO:0007669"/>
    <property type="project" value="UniProtKB-KW"/>
</dbReference>
<dbReference type="OrthoDB" id="10020333at2759"/>
<keyword evidence="7" id="KW-0472">Membrane</keyword>
<dbReference type="GO" id="GO:0044773">
    <property type="term" value="P:mitotic DNA damage checkpoint signaling"/>
    <property type="evidence" value="ECO:0007669"/>
    <property type="project" value="TreeGrafter"/>
</dbReference>
<evidence type="ECO:0000259" key="8">
    <source>
        <dbReference type="PROSITE" id="PS50011"/>
    </source>
</evidence>
<evidence type="ECO:0000256" key="3">
    <source>
        <dbReference type="ARBA" id="ARBA00022679"/>
    </source>
</evidence>
<dbReference type="Pfam" id="PF00069">
    <property type="entry name" value="Pkinase"/>
    <property type="match status" value="1"/>
</dbReference>
<dbReference type="Gene3D" id="1.10.510.10">
    <property type="entry name" value="Transferase(Phosphotransferase) domain 1"/>
    <property type="match status" value="1"/>
</dbReference>
<dbReference type="EMBL" id="JAEPRB010000056">
    <property type="protein sequence ID" value="KAG2223662.1"/>
    <property type="molecule type" value="Genomic_DNA"/>
</dbReference>
<dbReference type="EC" id="2.7.11.1" evidence="1"/>
<dbReference type="PANTHER" id="PTHR44167">
    <property type="entry name" value="OVARIAN-SPECIFIC SERINE/THREONINE-PROTEIN KINASE LOK-RELATED"/>
    <property type="match status" value="1"/>
</dbReference>
<dbReference type="GO" id="GO:0005634">
    <property type="term" value="C:nucleus"/>
    <property type="evidence" value="ECO:0007669"/>
    <property type="project" value="TreeGrafter"/>
</dbReference>
<keyword evidence="4" id="KW-0547">Nucleotide-binding</keyword>
<sequence length="196" mass="22158">NSFHSFFLSFIFYCLFLFLTLKKRRSIHANRAGTKGFRAPEIILRERYQTGAIDVWSAGVILLSVITGRYPFFLAGDDADAIVELASVFGFDSISELAEAKKLSIVTNLPLTHKRPPLEVLCKMLNEETIKSWSDHDYKEAISLLKMCLKVDSSERITAEEALKHPFLLSLDDEDVSIATVTKEGEQKQKSSPQQR</sequence>
<evidence type="ECO:0000256" key="4">
    <source>
        <dbReference type="ARBA" id="ARBA00022741"/>
    </source>
</evidence>
<evidence type="ECO:0000256" key="5">
    <source>
        <dbReference type="ARBA" id="ARBA00022777"/>
    </source>
</evidence>
<evidence type="ECO:0000256" key="6">
    <source>
        <dbReference type="ARBA" id="ARBA00022840"/>
    </source>
</evidence>
<accession>A0A8H7S8F9</accession>